<evidence type="ECO:0000313" key="2">
    <source>
        <dbReference type="Proteomes" id="UP000824533"/>
    </source>
</evidence>
<proteinExistence type="predicted"/>
<name>A0ACC1CXQ1_9NEOP</name>
<evidence type="ECO:0000313" key="1">
    <source>
        <dbReference type="EMBL" id="KAJ0176274.1"/>
    </source>
</evidence>
<organism evidence="1 2">
    <name type="scientific">Dendrolimus kikuchii</name>
    <dbReference type="NCBI Taxonomy" id="765133"/>
    <lineage>
        <taxon>Eukaryota</taxon>
        <taxon>Metazoa</taxon>
        <taxon>Ecdysozoa</taxon>
        <taxon>Arthropoda</taxon>
        <taxon>Hexapoda</taxon>
        <taxon>Insecta</taxon>
        <taxon>Pterygota</taxon>
        <taxon>Neoptera</taxon>
        <taxon>Endopterygota</taxon>
        <taxon>Lepidoptera</taxon>
        <taxon>Glossata</taxon>
        <taxon>Ditrysia</taxon>
        <taxon>Bombycoidea</taxon>
        <taxon>Lasiocampidae</taxon>
        <taxon>Dendrolimus</taxon>
    </lineage>
</organism>
<protein>
    <submittedName>
        <fullName evidence="1">Uncharacterized protein</fullName>
    </submittedName>
</protein>
<sequence>MDAFCFCKHARPAILAWGYIKLVLMLLSLFPLYLIVVTFIFCAEQYKMILFWSLLLLYPFAFGFDITLIVAAHLRNVKTLKVCLYYLIIELSMLTLLIPWIVRFIFVDYSVMPLLCVIAVMTSLVIAQGVFSIIMVNSEIGKLSDVHGVAHEEVGYTNLKNGKEVGCSKYSLYEKHSVISVTNPLVRCTQSALLKTERGLSVQCLEKTVQVYLDEKLKNLLES</sequence>
<dbReference type="EMBL" id="CM034400">
    <property type="protein sequence ID" value="KAJ0176274.1"/>
    <property type="molecule type" value="Genomic_DNA"/>
</dbReference>
<keyword evidence="2" id="KW-1185">Reference proteome</keyword>
<accession>A0ACC1CXQ1</accession>
<comment type="caution">
    <text evidence="1">The sequence shown here is derived from an EMBL/GenBank/DDBJ whole genome shotgun (WGS) entry which is preliminary data.</text>
</comment>
<gene>
    <name evidence="1" type="ORF">K1T71_008448</name>
</gene>
<reference evidence="1 2" key="1">
    <citation type="journal article" date="2021" name="Front. Genet.">
        <title>Chromosome-Level Genome Assembly Reveals Significant Gene Expansion in the Toll and IMD Signaling Pathways of Dendrolimus kikuchii.</title>
        <authorList>
            <person name="Zhou J."/>
            <person name="Wu P."/>
            <person name="Xiong Z."/>
            <person name="Liu N."/>
            <person name="Zhao N."/>
            <person name="Ji M."/>
            <person name="Qiu Y."/>
            <person name="Yang B."/>
        </authorList>
    </citation>
    <scope>NUCLEOTIDE SEQUENCE [LARGE SCALE GENOMIC DNA]</scope>
    <source>
        <strain evidence="1">Ann1</strain>
    </source>
</reference>
<dbReference type="Proteomes" id="UP000824533">
    <property type="component" value="Linkage Group LG14"/>
</dbReference>